<dbReference type="Gene3D" id="6.20.50.110">
    <property type="entry name" value="Methyltransferase, zinc-binding domain"/>
    <property type="match status" value="1"/>
</dbReference>
<feature type="domain" description="Methyltransferase putative zinc binding" evidence="1">
    <location>
        <begin position="7"/>
        <end position="60"/>
    </location>
</feature>
<organism evidence="3 4">
    <name type="scientific">Meiothermus luteus</name>
    <dbReference type="NCBI Taxonomy" id="2026184"/>
    <lineage>
        <taxon>Bacteria</taxon>
        <taxon>Thermotogati</taxon>
        <taxon>Deinococcota</taxon>
        <taxon>Deinococci</taxon>
        <taxon>Thermales</taxon>
        <taxon>Thermaceae</taxon>
        <taxon>Meiothermus</taxon>
    </lineage>
</organism>
<dbReference type="AlphaFoldDB" id="A0A399ELY2"/>
<evidence type="ECO:0000259" key="2">
    <source>
        <dbReference type="Pfam" id="PF08484"/>
    </source>
</evidence>
<dbReference type="Gene3D" id="3.40.50.720">
    <property type="entry name" value="NAD(P)-binding Rossmann-like Domain"/>
    <property type="match status" value="1"/>
</dbReference>
<comment type="caution">
    <text evidence="3">The sequence shown here is derived from an EMBL/GenBank/DDBJ whole genome shotgun (WGS) entry which is preliminary data.</text>
</comment>
<dbReference type="Proteomes" id="UP000265800">
    <property type="component" value="Unassembled WGS sequence"/>
</dbReference>
<proteinExistence type="predicted"/>
<dbReference type="EMBL" id="QWKZ01000080">
    <property type="protein sequence ID" value="RIH83452.1"/>
    <property type="molecule type" value="Genomic_DNA"/>
</dbReference>
<dbReference type="InterPro" id="IPR013630">
    <property type="entry name" value="Methyltransf_Zn-bd_dom_put"/>
</dbReference>
<dbReference type="Pfam" id="PF08421">
    <property type="entry name" value="Methyltransf_13"/>
    <property type="match status" value="1"/>
</dbReference>
<keyword evidence="4" id="KW-1185">Reference proteome</keyword>
<sequence>MNRLKTCRACGAGELLGFLSLGRIPLDSLRSPHQLGAVEKRPQLELGFCPRCGLVQLLGQAQEALETEPVYKDWRALLAQMGVQRPKQVLALEGCPLEFLRQLEQKGARVLYLDPHPERSQRALNRGIPTRRVRFDHTLGLQLKEEGFQSDLILAGNLLAYTHDPNGLFEGLSRVLAEGGRVVLELPHLRELLESRRFTRFSPLQQHYFSVGALKRLALRHGLWVQQVEGLEPEWLRLYLGTEPGGPGVERYLQEERRLGLEEAAYYLEFGSQVAALREALLTLLTELKARGRRIAAYGAGPESALLFNFVGLGPEVVDYLIDPDPRKQGHYLAGVYIPIQGPQRLLERPTHYLLFPYEDLEEVSRWLPDYLERGGRCIVALPYPRILAHQPARVAP</sequence>
<gene>
    <name evidence="3" type="ORF">Mlute_02187</name>
</gene>
<feature type="domain" description="C-methyltransferase" evidence="2">
    <location>
        <begin position="245"/>
        <end position="383"/>
    </location>
</feature>
<evidence type="ECO:0000313" key="3">
    <source>
        <dbReference type="EMBL" id="RIH83452.1"/>
    </source>
</evidence>
<dbReference type="InterPro" id="IPR029063">
    <property type="entry name" value="SAM-dependent_MTases_sf"/>
</dbReference>
<evidence type="ECO:0008006" key="5">
    <source>
        <dbReference type="Google" id="ProtNLM"/>
    </source>
</evidence>
<protein>
    <recommendedName>
        <fullName evidence="5">Methyltransferase domain protein</fullName>
    </recommendedName>
</protein>
<accession>A0A399ELY2</accession>
<evidence type="ECO:0000313" key="4">
    <source>
        <dbReference type="Proteomes" id="UP000265800"/>
    </source>
</evidence>
<dbReference type="Pfam" id="PF08484">
    <property type="entry name" value="Methyltransf_14"/>
    <property type="match status" value="1"/>
</dbReference>
<dbReference type="SUPFAM" id="SSF53335">
    <property type="entry name" value="S-adenosyl-L-methionine-dependent methyltransferases"/>
    <property type="match status" value="1"/>
</dbReference>
<dbReference type="RefSeq" id="WP_119360731.1">
    <property type="nucleotide sequence ID" value="NZ_QWKZ01000080.1"/>
</dbReference>
<dbReference type="Gene3D" id="3.40.50.150">
    <property type="entry name" value="Vaccinia Virus protein VP39"/>
    <property type="match status" value="1"/>
</dbReference>
<dbReference type="InterPro" id="IPR013691">
    <property type="entry name" value="MeTrfase_14"/>
</dbReference>
<evidence type="ECO:0000259" key="1">
    <source>
        <dbReference type="Pfam" id="PF08421"/>
    </source>
</evidence>
<reference evidence="3 4" key="1">
    <citation type="submission" date="2018-08" db="EMBL/GenBank/DDBJ databases">
        <title>Meiothermus luteus KCTC 52599 genome sequencing project.</title>
        <authorList>
            <person name="Da Costa M.S."/>
            <person name="Albuquerque L."/>
            <person name="Raposo P."/>
            <person name="Froufe H.J.C."/>
            <person name="Barroso C.S."/>
            <person name="Egas C."/>
        </authorList>
    </citation>
    <scope>NUCLEOTIDE SEQUENCE [LARGE SCALE GENOMIC DNA]</scope>
    <source>
        <strain evidence="3 4">KCTC 52599</strain>
    </source>
</reference>
<dbReference type="InterPro" id="IPR038576">
    <property type="entry name" value="Methyltransf_Zn-bd_dom_put_sf"/>
</dbReference>
<dbReference type="OrthoDB" id="9815644at2"/>
<dbReference type="Gene3D" id="6.10.250.3100">
    <property type="match status" value="1"/>
</dbReference>
<dbReference type="Pfam" id="PF13489">
    <property type="entry name" value="Methyltransf_23"/>
    <property type="match status" value="1"/>
</dbReference>
<name>A0A399ELY2_9DEIN</name>